<proteinExistence type="predicted"/>
<gene>
    <name evidence="1" type="ORF">EV383_2637</name>
</gene>
<protein>
    <recommendedName>
        <fullName evidence="3">CO dehydrogenase flavoprotein C-terminal domain-containing protein</fullName>
    </recommendedName>
</protein>
<organism evidence="1 2">
    <name type="scientific">Pseudonocardia sediminis</name>
    <dbReference type="NCBI Taxonomy" id="1397368"/>
    <lineage>
        <taxon>Bacteria</taxon>
        <taxon>Bacillati</taxon>
        <taxon>Actinomycetota</taxon>
        <taxon>Actinomycetes</taxon>
        <taxon>Pseudonocardiales</taxon>
        <taxon>Pseudonocardiaceae</taxon>
        <taxon>Pseudonocardia</taxon>
    </lineage>
</organism>
<dbReference type="Proteomes" id="UP000291591">
    <property type="component" value="Unassembled WGS sequence"/>
</dbReference>
<evidence type="ECO:0008006" key="3">
    <source>
        <dbReference type="Google" id="ProtNLM"/>
    </source>
</evidence>
<evidence type="ECO:0000313" key="2">
    <source>
        <dbReference type="Proteomes" id="UP000291591"/>
    </source>
</evidence>
<name>A0A4Q7UUX2_PSEST</name>
<dbReference type="AlphaFoldDB" id="A0A4Q7UUX2"/>
<dbReference type="RefSeq" id="WP_242623063.1">
    <property type="nucleotide sequence ID" value="NZ_SHKL01000001.1"/>
</dbReference>
<dbReference type="SUPFAM" id="SSF55447">
    <property type="entry name" value="CO dehydrogenase flavoprotein C-terminal domain-like"/>
    <property type="match status" value="1"/>
</dbReference>
<dbReference type="InterPro" id="IPR036683">
    <property type="entry name" value="CO_DH_flav_C_dom_sf"/>
</dbReference>
<comment type="caution">
    <text evidence="1">The sequence shown here is derived from an EMBL/GenBank/DDBJ whole genome shotgun (WGS) entry which is preliminary data.</text>
</comment>
<dbReference type="Gene3D" id="3.30.390.50">
    <property type="entry name" value="CO dehydrogenase flavoprotein, C-terminal domain"/>
    <property type="match status" value="1"/>
</dbReference>
<keyword evidence="2" id="KW-1185">Reference proteome</keyword>
<dbReference type="EMBL" id="SHKL01000001">
    <property type="protein sequence ID" value="RZT85757.1"/>
    <property type="molecule type" value="Genomic_DNA"/>
</dbReference>
<reference evidence="1 2" key="1">
    <citation type="submission" date="2019-02" db="EMBL/GenBank/DDBJ databases">
        <title>Sequencing the genomes of 1000 actinobacteria strains.</title>
        <authorList>
            <person name="Klenk H.-P."/>
        </authorList>
    </citation>
    <scope>NUCLEOTIDE SEQUENCE [LARGE SCALE GENOMIC DNA]</scope>
    <source>
        <strain evidence="1 2">DSM 45779</strain>
    </source>
</reference>
<evidence type="ECO:0000313" key="1">
    <source>
        <dbReference type="EMBL" id="RZT85757.1"/>
    </source>
</evidence>
<sequence>MTRDVTSLLTEHEGDLRPATAALADAVVDTGGDTHGSTGYRRRLFGVLAARELSRALHRARDRKEGS</sequence>
<accession>A0A4Q7UUX2</accession>